<organism evidence="3">
    <name type="scientific">viral metagenome</name>
    <dbReference type="NCBI Taxonomy" id="1070528"/>
    <lineage>
        <taxon>unclassified sequences</taxon>
        <taxon>metagenomes</taxon>
        <taxon>organismal metagenomes</taxon>
    </lineage>
</organism>
<feature type="transmembrane region" description="Helical" evidence="2">
    <location>
        <begin position="13"/>
        <end position="35"/>
    </location>
</feature>
<keyword evidence="2" id="KW-0472">Membrane</keyword>
<proteinExistence type="predicted"/>
<evidence type="ECO:0000313" key="3">
    <source>
        <dbReference type="EMBL" id="QJA58455.1"/>
    </source>
</evidence>
<evidence type="ECO:0000256" key="2">
    <source>
        <dbReference type="SAM" id="Phobius"/>
    </source>
</evidence>
<keyword evidence="2" id="KW-0812">Transmembrane</keyword>
<feature type="region of interest" description="Disordered" evidence="1">
    <location>
        <begin position="74"/>
        <end position="106"/>
    </location>
</feature>
<sequence length="106" mass="12442">MTTNYAKFNRTEILIVILILAIFAMLLWTAVTYGGGRVIIKNYDKDYNVTGYTTIENGRESHFDKSWNRTGFSVPRQSGDRIDHYDRGWRRQGHSDIKREDNRNPK</sequence>
<feature type="compositionally biased region" description="Basic and acidic residues" evidence="1">
    <location>
        <begin position="78"/>
        <end position="106"/>
    </location>
</feature>
<gene>
    <name evidence="3" type="ORF">MM415B01448_0027</name>
</gene>
<accession>A0A6M3IME3</accession>
<protein>
    <submittedName>
        <fullName evidence="3">Uncharacterized protein</fullName>
    </submittedName>
</protein>
<dbReference type="AlphaFoldDB" id="A0A6M3IME3"/>
<dbReference type="EMBL" id="MT141324">
    <property type="protein sequence ID" value="QJA58455.1"/>
    <property type="molecule type" value="Genomic_DNA"/>
</dbReference>
<evidence type="ECO:0000256" key="1">
    <source>
        <dbReference type="SAM" id="MobiDB-lite"/>
    </source>
</evidence>
<reference evidence="3" key="1">
    <citation type="submission" date="2020-03" db="EMBL/GenBank/DDBJ databases">
        <title>The deep terrestrial virosphere.</title>
        <authorList>
            <person name="Holmfeldt K."/>
            <person name="Nilsson E."/>
            <person name="Simone D."/>
            <person name="Lopez-Fernandez M."/>
            <person name="Wu X."/>
            <person name="de Brujin I."/>
            <person name="Lundin D."/>
            <person name="Andersson A."/>
            <person name="Bertilsson S."/>
            <person name="Dopson M."/>
        </authorList>
    </citation>
    <scope>NUCLEOTIDE SEQUENCE</scope>
    <source>
        <strain evidence="3">MM415B01448</strain>
    </source>
</reference>
<name>A0A6M3IME3_9ZZZZ</name>
<keyword evidence="2" id="KW-1133">Transmembrane helix</keyword>